<evidence type="ECO:0000256" key="1">
    <source>
        <dbReference type="SAM" id="MobiDB-lite"/>
    </source>
</evidence>
<dbReference type="EMBL" id="KV878988">
    <property type="protein sequence ID" value="OJJ95587.1"/>
    <property type="molecule type" value="Genomic_DNA"/>
</dbReference>
<dbReference type="OMA" id="SIEWMDS"/>
<dbReference type="RefSeq" id="XP_020051927.1">
    <property type="nucleotide sequence ID" value="XM_020205948.1"/>
</dbReference>
<dbReference type="Pfam" id="PF11790">
    <property type="entry name" value="Glyco_hydro_cc"/>
    <property type="match status" value="1"/>
</dbReference>
<feature type="region of interest" description="Disordered" evidence="1">
    <location>
        <begin position="276"/>
        <end position="335"/>
    </location>
</feature>
<evidence type="ECO:0000313" key="5">
    <source>
        <dbReference type="Proteomes" id="UP000184546"/>
    </source>
</evidence>
<gene>
    <name evidence="4" type="ORF">ASPACDRAFT_81746</name>
</gene>
<organism evidence="4 5">
    <name type="scientific">Aspergillus aculeatus (strain ATCC 16872 / CBS 172.66 / WB 5094)</name>
    <dbReference type="NCBI Taxonomy" id="690307"/>
    <lineage>
        <taxon>Eukaryota</taxon>
        <taxon>Fungi</taxon>
        <taxon>Dikarya</taxon>
        <taxon>Ascomycota</taxon>
        <taxon>Pezizomycotina</taxon>
        <taxon>Eurotiomycetes</taxon>
        <taxon>Eurotiomycetidae</taxon>
        <taxon>Eurotiales</taxon>
        <taxon>Aspergillaceae</taxon>
        <taxon>Aspergillus</taxon>
        <taxon>Aspergillus subgen. Circumdati</taxon>
    </lineage>
</organism>
<dbReference type="InterPro" id="IPR024655">
    <property type="entry name" value="Asl1_glyco_hydro_catalytic"/>
</dbReference>
<dbReference type="GeneID" id="30979762"/>
<feature type="domain" description="Asl1-like glycosyl hydrolase catalytic" evidence="3">
    <location>
        <begin position="38"/>
        <end position="271"/>
    </location>
</feature>
<accession>A0A1L9WHJ8</accession>
<evidence type="ECO:0000256" key="2">
    <source>
        <dbReference type="SAM" id="SignalP"/>
    </source>
</evidence>
<protein>
    <recommendedName>
        <fullName evidence="3">Asl1-like glycosyl hydrolase catalytic domain-containing protein</fullName>
    </recommendedName>
</protein>
<dbReference type="GO" id="GO:0009277">
    <property type="term" value="C:fungal-type cell wall"/>
    <property type="evidence" value="ECO:0007669"/>
    <property type="project" value="TreeGrafter"/>
</dbReference>
<evidence type="ECO:0000259" key="3">
    <source>
        <dbReference type="Pfam" id="PF11790"/>
    </source>
</evidence>
<evidence type="ECO:0000313" key="4">
    <source>
        <dbReference type="EMBL" id="OJJ95587.1"/>
    </source>
</evidence>
<dbReference type="SUPFAM" id="SSF51445">
    <property type="entry name" value="(Trans)glycosidases"/>
    <property type="match status" value="1"/>
</dbReference>
<dbReference type="PANTHER" id="PTHR34154:SF10">
    <property type="entry name" value="ASL1-LIKE GLYCOSYL HYDROLASE CATALYTIC DOMAIN-CONTAINING PROTEIN"/>
    <property type="match status" value="1"/>
</dbReference>
<dbReference type="FunFam" id="3.20.20.80:FF:000271">
    <property type="entry name" value="Alkali-sensitive linkage protein 1"/>
    <property type="match status" value="1"/>
</dbReference>
<feature type="chain" id="PRO_5013245318" description="Asl1-like glycosyl hydrolase catalytic domain-containing protein" evidence="2">
    <location>
        <begin position="20"/>
        <end position="353"/>
    </location>
</feature>
<dbReference type="Gene3D" id="3.20.20.80">
    <property type="entry name" value="Glycosidases"/>
    <property type="match status" value="1"/>
</dbReference>
<dbReference type="InterPro" id="IPR053183">
    <property type="entry name" value="ASL1"/>
</dbReference>
<dbReference type="AlphaFoldDB" id="A0A1L9WHJ8"/>
<reference evidence="5" key="1">
    <citation type="journal article" date="2017" name="Genome Biol.">
        <title>Comparative genomics reveals high biological diversity and specific adaptations in the industrially and medically important fungal genus Aspergillus.</title>
        <authorList>
            <person name="de Vries R.P."/>
            <person name="Riley R."/>
            <person name="Wiebenga A."/>
            <person name="Aguilar-Osorio G."/>
            <person name="Amillis S."/>
            <person name="Uchima C.A."/>
            <person name="Anderluh G."/>
            <person name="Asadollahi M."/>
            <person name="Askin M."/>
            <person name="Barry K."/>
            <person name="Battaglia E."/>
            <person name="Bayram O."/>
            <person name="Benocci T."/>
            <person name="Braus-Stromeyer S.A."/>
            <person name="Caldana C."/>
            <person name="Canovas D."/>
            <person name="Cerqueira G.C."/>
            <person name="Chen F."/>
            <person name="Chen W."/>
            <person name="Choi C."/>
            <person name="Clum A."/>
            <person name="Dos Santos R.A."/>
            <person name="Damasio A.R."/>
            <person name="Diallinas G."/>
            <person name="Emri T."/>
            <person name="Fekete E."/>
            <person name="Flipphi M."/>
            <person name="Freyberg S."/>
            <person name="Gallo A."/>
            <person name="Gournas C."/>
            <person name="Habgood R."/>
            <person name="Hainaut M."/>
            <person name="Harispe M.L."/>
            <person name="Henrissat B."/>
            <person name="Hilden K.S."/>
            <person name="Hope R."/>
            <person name="Hossain A."/>
            <person name="Karabika E."/>
            <person name="Karaffa L."/>
            <person name="Karanyi Z."/>
            <person name="Krasevec N."/>
            <person name="Kuo A."/>
            <person name="Kusch H."/>
            <person name="LaButti K."/>
            <person name="Lagendijk E.L."/>
            <person name="Lapidus A."/>
            <person name="Levasseur A."/>
            <person name="Lindquist E."/>
            <person name="Lipzen A."/>
            <person name="Logrieco A.F."/>
            <person name="MacCabe A."/>
            <person name="Maekelae M.R."/>
            <person name="Malavazi I."/>
            <person name="Melin P."/>
            <person name="Meyer V."/>
            <person name="Mielnichuk N."/>
            <person name="Miskei M."/>
            <person name="Molnar A.P."/>
            <person name="Mule G."/>
            <person name="Ngan C.Y."/>
            <person name="Orejas M."/>
            <person name="Orosz E."/>
            <person name="Ouedraogo J.P."/>
            <person name="Overkamp K.M."/>
            <person name="Park H.-S."/>
            <person name="Perrone G."/>
            <person name="Piumi F."/>
            <person name="Punt P.J."/>
            <person name="Ram A.F."/>
            <person name="Ramon A."/>
            <person name="Rauscher S."/>
            <person name="Record E."/>
            <person name="Riano-Pachon D.M."/>
            <person name="Robert V."/>
            <person name="Roehrig J."/>
            <person name="Ruller R."/>
            <person name="Salamov A."/>
            <person name="Salih N.S."/>
            <person name="Samson R.A."/>
            <person name="Sandor E."/>
            <person name="Sanguinetti M."/>
            <person name="Schuetze T."/>
            <person name="Sepcic K."/>
            <person name="Shelest E."/>
            <person name="Sherlock G."/>
            <person name="Sophianopoulou V."/>
            <person name="Squina F.M."/>
            <person name="Sun H."/>
            <person name="Susca A."/>
            <person name="Todd R.B."/>
            <person name="Tsang A."/>
            <person name="Unkles S.E."/>
            <person name="van de Wiele N."/>
            <person name="van Rossen-Uffink D."/>
            <person name="Oliveira J.V."/>
            <person name="Vesth T.C."/>
            <person name="Visser J."/>
            <person name="Yu J.-H."/>
            <person name="Zhou M."/>
            <person name="Andersen M.R."/>
            <person name="Archer D.B."/>
            <person name="Baker S.E."/>
            <person name="Benoit I."/>
            <person name="Brakhage A.A."/>
            <person name="Braus G.H."/>
            <person name="Fischer R."/>
            <person name="Frisvad J.C."/>
            <person name="Goldman G.H."/>
            <person name="Houbraken J."/>
            <person name="Oakley B."/>
            <person name="Pocsi I."/>
            <person name="Scazzocchio C."/>
            <person name="Seiboth B."/>
            <person name="vanKuyk P.A."/>
            <person name="Wortman J."/>
            <person name="Dyer P.S."/>
            <person name="Grigoriev I.V."/>
        </authorList>
    </citation>
    <scope>NUCLEOTIDE SEQUENCE [LARGE SCALE GENOMIC DNA]</scope>
    <source>
        <strain evidence="5">ATCC 16872 / CBS 172.66 / WB 5094</strain>
    </source>
</reference>
<dbReference type="Proteomes" id="UP000184546">
    <property type="component" value="Unassembled WGS sequence"/>
</dbReference>
<dbReference type="GO" id="GO:0071966">
    <property type="term" value="P:fungal-type cell wall polysaccharide metabolic process"/>
    <property type="evidence" value="ECO:0007669"/>
    <property type="project" value="TreeGrafter"/>
</dbReference>
<feature type="signal peptide" evidence="2">
    <location>
        <begin position="1"/>
        <end position="19"/>
    </location>
</feature>
<dbReference type="PANTHER" id="PTHR34154">
    <property type="entry name" value="ALKALI-SENSITIVE LINKAGE PROTEIN 1"/>
    <property type="match status" value="1"/>
</dbReference>
<dbReference type="OrthoDB" id="43654at2759"/>
<dbReference type="VEuPathDB" id="FungiDB:ASPACDRAFT_81746"/>
<keyword evidence="5" id="KW-1185">Reference proteome</keyword>
<dbReference type="STRING" id="690307.A0A1L9WHJ8"/>
<keyword evidence="2" id="KW-0732">Signal</keyword>
<sequence length="353" mass="36850">MPSFAHLLTAGLLAASAVAFPVQTRRTSLQKRSTSKRGAAYNDATLVSTLTNDEAGTVSWSYNWGSSMGGDMPSGVDYVPMLWGSGSDYVDGWTDAVETALSSGSSYILGFNEPDMSSQADMTAATAAELYAEYITPYANSAKLVSPAVTSSTSSGEGLDWFKSFMSDCSSCNISALAVHWYGDSVDELKTFVNEAIEAAADYDISEVWLTEFGLSADTSGVSDADTTVSFLDEAVSWLDSQSSVTRYAFFYCANNYMFTDDAVNSVGDVYVSSSSSSTSTSTSSSSASSTSSSASSASSSATSSSSSYESSSSSESSFSATSSSSSESSSSDSFTFSLDSKIALLPPVQHSN</sequence>
<name>A0A1L9WHJ8_ASPA1</name>
<dbReference type="InterPro" id="IPR017853">
    <property type="entry name" value="GH"/>
</dbReference>
<proteinExistence type="predicted"/>